<feature type="binding site" evidence="10 13">
    <location>
        <position position="310"/>
    </location>
    <ligand>
        <name>Mg(2+)</name>
        <dbReference type="ChEBI" id="CHEBI:18420"/>
    </ligand>
</feature>
<dbReference type="Gene3D" id="3.20.20.120">
    <property type="entry name" value="Enolase-like C-terminal domain"/>
    <property type="match status" value="1"/>
</dbReference>
<dbReference type="GO" id="GO:0005576">
    <property type="term" value="C:extracellular region"/>
    <property type="evidence" value="ECO:0007669"/>
    <property type="project" value="UniProtKB-SubCell"/>
</dbReference>
<dbReference type="InterPro" id="IPR036849">
    <property type="entry name" value="Enolase-like_C_sf"/>
</dbReference>
<dbReference type="EC" id="4.2.1.11" evidence="3 10"/>
<keyword evidence="7 10" id="KW-0324">Glycolysis</keyword>
<dbReference type="InterPro" id="IPR020810">
    <property type="entry name" value="Enolase_C"/>
</dbReference>
<evidence type="ECO:0000256" key="10">
    <source>
        <dbReference type="HAMAP-Rule" id="MF_00318"/>
    </source>
</evidence>
<dbReference type="Pfam" id="PF03952">
    <property type="entry name" value="Enolase_N"/>
    <property type="match status" value="1"/>
</dbReference>
<dbReference type="SUPFAM" id="SSF51604">
    <property type="entry name" value="Enolase C-terminal domain-like"/>
    <property type="match status" value="1"/>
</dbReference>
<keyword evidence="10 13" id="KW-0479">Metal-binding</keyword>
<dbReference type="UniPathway" id="UPA00109">
    <property type="reaction ID" value="UER00187"/>
</dbReference>
<feature type="binding site" evidence="12">
    <location>
        <begin position="362"/>
        <end position="365"/>
    </location>
    <ligand>
        <name>substrate</name>
    </ligand>
</feature>
<evidence type="ECO:0000256" key="9">
    <source>
        <dbReference type="ARBA" id="ARBA00045763"/>
    </source>
</evidence>
<dbReference type="Gene3D" id="3.30.390.10">
    <property type="entry name" value="Enolase-like, N-terminal domain"/>
    <property type="match status" value="1"/>
</dbReference>
<keyword evidence="10" id="KW-0963">Cytoplasm</keyword>
<evidence type="ECO:0000256" key="12">
    <source>
        <dbReference type="PIRSR" id="PIRSR001400-2"/>
    </source>
</evidence>
<organism evidence="16 17">
    <name type="scientific">Desulfurella amilsii</name>
    <dbReference type="NCBI Taxonomy" id="1562698"/>
    <lineage>
        <taxon>Bacteria</taxon>
        <taxon>Pseudomonadati</taxon>
        <taxon>Campylobacterota</taxon>
        <taxon>Desulfurellia</taxon>
        <taxon>Desulfurellales</taxon>
        <taxon>Desulfurellaceae</taxon>
        <taxon>Desulfurella</taxon>
    </lineage>
</organism>
<keyword evidence="8 10" id="KW-0456">Lyase</keyword>
<feature type="active site" description="Proton acceptor" evidence="10 11">
    <location>
        <position position="335"/>
    </location>
</feature>
<feature type="binding site" evidence="10 13">
    <location>
        <position position="242"/>
    </location>
    <ligand>
        <name>Mg(2+)</name>
        <dbReference type="ChEBI" id="CHEBI:18420"/>
    </ligand>
</feature>
<dbReference type="PANTHER" id="PTHR11902">
    <property type="entry name" value="ENOLASE"/>
    <property type="match status" value="1"/>
</dbReference>
<dbReference type="SMART" id="SM01192">
    <property type="entry name" value="Enolase_C"/>
    <property type="match status" value="1"/>
</dbReference>
<dbReference type="PRINTS" id="PR00148">
    <property type="entry name" value="ENOLASE"/>
</dbReference>
<dbReference type="AlphaFoldDB" id="A0A1X4XZT4"/>
<feature type="binding site" evidence="10">
    <location>
        <position position="364"/>
    </location>
    <ligand>
        <name>(2R)-2-phosphoglycerate</name>
        <dbReference type="ChEBI" id="CHEBI:58289"/>
    </ligand>
</feature>
<dbReference type="GO" id="GO:0000287">
    <property type="term" value="F:magnesium ion binding"/>
    <property type="evidence" value="ECO:0007669"/>
    <property type="project" value="UniProtKB-UniRule"/>
</dbReference>
<dbReference type="PIRSF" id="PIRSF001400">
    <property type="entry name" value="Enolase"/>
    <property type="match status" value="1"/>
</dbReference>
<dbReference type="NCBIfam" id="TIGR01060">
    <property type="entry name" value="eno"/>
    <property type="match status" value="1"/>
</dbReference>
<dbReference type="GO" id="GO:0000015">
    <property type="term" value="C:phosphopyruvate hydratase complex"/>
    <property type="evidence" value="ECO:0007669"/>
    <property type="project" value="InterPro"/>
</dbReference>
<dbReference type="InterPro" id="IPR000941">
    <property type="entry name" value="Enolase"/>
</dbReference>
<evidence type="ECO:0000256" key="13">
    <source>
        <dbReference type="PIRSR" id="PIRSR001400-3"/>
    </source>
</evidence>
<dbReference type="GO" id="GO:0009986">
    <property type="term" value="C:cell surface"/>
    <property type="evidence" value="ECO:0007669"/>
    <property type="project" value="UniProtKB-SubCell"/>
</dbReference>
<comment type="subcellular location">
    <subcellularLocation>
        <location evidence="10">Cytoplasm</location>
    </subcellularLocation>
    <subcellularLocation>
        <location evidence="10">Secreted</location>
    </subcellularLocation>
    <subcellularLocation>
        <location evidence="10">Cell surface</location>
    </subcellularLocation>
    <text evidence="10">Fractions of enolase are present in both the cytoplasm and on the cell surface.</text>
</comment>
<evidence type="ECO:0000259" key="14">
    <source>
        <dbReference type="SMART" id="SM01192"/>
    </source>
</evidence>
<dbReference type="OrthoDB" id="9804716at2"/>
<feature type="binding site" evidence="10">
    <location>
        <position position="365"/>
    </location>
    <ligand>
        <name>(2R)-2-phosphoglycerate</name>
        <dbReference type="ChEBI" id="CHEBI:58289"/>
    </ligand>
</feature>
<dbReference type="SFLD" id="SFLDS00001">
    <property type="entry name" value="Enolase"/>
    <property type="match status" value="1"/>
</dbReference>
<dbReference type="Proteomes" id="UP000194141">
    <property type="component" value="Unassembled WGS sequence"/>
</dbReference>
<dbReference type="SFLD" id="SFLDF00002">
    <property type="entry name" value="enolase"/>
    <property type="match status" value="1"/>
</dbReference>
<evidence type="ECO:0000313" key="17">
    <source>
        <dbReference type="Proteomes" id="UP000194141"/>
    </source>
</evidence>
<dbReference type="GO" id="GO:0006096">
    <property type="term" value="P:glycolytic process"/>
    <property type="evidence" value="ECO:0007669"/>
    <property type="project" value="UniProtKB-UniRule"/>
</dbReference>
<name>A0A1X4XZT4_9BACT</name>
<dbReference type="STRING" id="1562698.DESAMIL20_154"/>
<comment type="cofactor">
    <cofactor evidence="13">
        <name>Mg(2+)</name>
        <dbReference type="ChEBI" id="CHEBI:18420"/>
    </cofactor>
    <text evidence="13">Mg(2+) is required for catalysis and for stabilizing the dimer.</text>
</comment>
<evidence type="ECO:0000256" key="2">
    <source>
        <dbReference type="ARBA" id="ARBA00009604"/>
    </source>
</evidence>
<evidence type="ECO:0000256" key="5">
    <source>
        <dbReference type="ARBA" id="ARBA00022525"/>
    </source>
</evidence>
<evidence type="ECO:0000256" key="3">
    <source>
        <dbReference type="ARBA" id="ARBA00012058"/>
    </source>
</evidence>
<reference evidence="16 17" key="1">
    <citation type="journal article" date="2017" name="Front. Microbiol.">
        <title>Genome Sequence of Desulfurella amilsii Strain TR1 and Comparative Genomics of Desulfurellaceae Family.</title>
        <authorList>
            <person name="Florentino A.P."/>
            <person name="Stams A.J."/>
            <person name="Sanchez-Andrea I."/>
        </authorList>
    </citation>
    <scope>NUCLEOTIDE SEQUENCE [LARGE SCALE GENOMIC DNA]</scope>
    <source>
        <strain evidence="16 17">TR1</strain>
    </source>
</reference>
<proteinExistence type="inferred from homology"/>
<keyword evidence="5 10" id="KW-0964">Secreted</keyword>
<feature type="binding site" evidence="12">
    <location>
        <position position="164"/>
    </location>
    <ligand>
        <name>substrate</name>
    </ligand>
</feature>
<protein>
    <recommendedName>
        <fullName evidence="4 10">Enolase</fullName>
        <ecNumber evidence="3 10">4.2.1.11</ecNumber>
    </recommendedName>
    <alternativeName>
        <fullName evidence="10">2-phospho-D-glycerate hydro-lyase</fullName>
    </alternativeName>
    <alternativeName>
        <fullName evidence="10">2-phosphoglycerate dehydratase</fullName>
    </alternativeName>
</protein>
<dbReference type="GO" id="GO:0004634">
    <property type="term" value="F:phosphopyruvate hydratase activity"/>
    <property type="evidence" value="ECO:0007669"/>
    <property type="project" value="UniProtKB-UniRule"/>
</dbReference>
<evidence type="ECO:0000259" key="15">
    <source>
        <dbReference type="SMART" id="SM01193"/>
    </source>
</evidence>
<dbReference type="HAMAP" id="MF_00318">
    <property type="entry name" value="Enolase"/>
    <property type="match status" value="1"/>
</dbReference>
<dbReference type="InterPro" id="IPR020809">
    <property type="entry name" value="Enolase_CS"/>
</dbReference>
<gene>
    <name evidence="10" type="primary">eno</name>
    <name evidence="16" type="ORF">DESAMIL20_154</name>
</gene>
<dbReference type="RefSeq" id="WP_086032971.1">
    <property type="nucleotide sequence ID" value="NZ_MDSU01000001.1"/>
</dbReference>
<dbReference type="FunFam" id="3.30.390.10:FF:000001">
    <property type="entry name" value="Enolase"/>
    <property type="match status" value="1"/>
</dbReference>
<feature type="binding site" evidence="10">
    <location>
        <position position="386"/>
    </location>
    <ligand>
        <name>(2R)-2-phosphoglycerate</name>
        <dbReference type="ChEBI" id="CHEBI:58289"/>
    </ligand>
</feature>
<dbReference type="PROSITE" id="PS00164">
    <property type="entry name" value="ENOLASE"/>
    <property type="match status" value="1"/>
</dbReference>
<comment type="catalytic activity">
    <reaction evidence="10">
        <text>(2R)-2-phosphoglycerate = phosphoenolpyruvate + H2O</text>
        <dbReference type="Rhea" id="RHEA:10164"/>
        <dbReference type="ChEBI" id="CHEBI:15377"/>
        <dbReference type="ChEBI" id="CHEBI:58289"/>
        <dbReference type="ChEBI" id="CHEBI:58702"/>
        <dbReference type="EC" id="4.2.1.11"/>
    </reaction>
</comment>
<dbReference type="CDD" id="cd03313">
    <property type="entry name" value="enolase"/>
    <property type="match status" value="1"/>
</dbReference>
<feature type="binding site" evidence="10">
    <location>
        <position position="335"/>
    </location>
    <ligand>
        <name>(2R)-2-phosphoglycerate</name>
        <dbReference type="ChEBI" id="CHEBI:58289"/>
    </ligand>
</feature>
<accession>A0A1X4XZT4</accession>
<comment type="function">
    <text evidence="9 10">Catalyzes the reversible conversion of 2-phosphoglycerate (2-PG) into phosphoenolpyruvate (PEP). It is essential for the degradation of carbohydrates via glycolysis.</text>
</comment>
<feature type="domain" description="Enolase N-terminal" evidence="15">
    <location>
        <begin position="4"/>
        <end position="134"/>
    </location>
</feature>
<dbReference type="SMART" id="SM01193">
    <property type="entry name" value="Enolase_N"/>
    <property type="match status" value="1"/>
</dbReference>
<evidence type="ECO:0000256" key="4">
    <source>
        <dbReference type="ARBA" id="ARBA00017068"/>
    </source>
</evidence>
<comment type="caution">
    <text evidence="16">The sequence shown here is derived from an EMBL/GenBank/DDBJ whole genome shotgun (WGS) entry which is preliminary data.</text>
</comment>
<feature type="binding site" evidence="12">
    <location>
        <position position="155"/>
    </location>
    <ligand>
        <name>substrate</name>
    </ligand>
</feature>
<dbReference type="SFLD" id="SFLDG00178">
    <property type="entry name" value="enolase"/>
    <property type="match status" value="1"/>
</dbReference>
<dbReference type="SUPFAM" id="SSF54826">
    <property type="entry name" value="Enolase N-terminal domain-like"/>
    <property type="match status" value="1"/>
</dbReference>
<evidence type="ECO:0000256" key="7">
    <source>
        <dbReference type="ARBA" id="ARBA00023152"/>
    </source>
</evidence>
<keyword evidence="6 10" id="KW-0460">Magnesium</keyword>
<evidence type="ECO:0000256" key="1">
    <source>
        <dbReference type="ARBA" id="ARBA00005031"/>
    </source>
</evidence>
<sequence>MSAIIEVSAIEILDSRGNPTIKTIIKTEDGAIGKAEIPSGASTGSKEALELRDNDPQRYNGKGVLQAVSNVNDRIADEIIGMDVLEQAEIDNLLIELDGTENKSNLGANAILSVSMACAKAAARELNIPLYRYIGGLNAKTLPIPMLNVINGGVHADNNIDFQEYMIVPVGAQNFASAMQMASETFQMLKKLLKADGHSTGVGDEGGFAPNLKSNEEPLQYLVDAIEKAGYTPGEDIDIALDLAASEFYKDGYYYVSNNKISNTELIDLLGEFIEKYPIFSIEDPIAEDDLEGWSKITEELGEHIMIVGDDVFVTNEKIFSEGIEKGIANAILIKLNQIGTLTETLNVINLAQENGYNYVISHRSGETKDTFIADLAVATNSGFIKSGSVDRGERIAKYNRLLEIEQELKSNAIYPTW</sequence>
<comment type="cofactor">
    <cofactor evidence="10">
        <name>Mg(2+)</name>
        <dbReference type="ChEBI" id="CHEBI:18420"/>
    </cofactor>
    <text evidence="10">Binds a second Mg(2+) ion via substrate during catalysis.</text>
</comment>
<evidence type="ECO:0000256" key="6">
    <source>
        <dbReference type="ARBA" id="ARBA00022842"/>
    </source>
</evidence>
<dbReference type="InterPro" id="IPR020811">
    <property type="entry name" value="Enolase_N"/>
</dbReference>
<comment type="pathway">
    <text evidence="1 10">Carbohydrate degradation; glycolysis; pyruvate from D-glyceraldehyde 3-phosphate: step 4/5.</text>
</comment>
<feature type="binding site" evidence="10 13">
    <location>
        <position position="283"/>
    </location>
    <ligand>
        <name>Mg(2+)</name>
        <dbReference type="ChEBI" id="CHEBI:18420"/>
    </ligand>
</feature>
<feature type="binding site" evidence="12">
    <location>
        <position position="310"/>
    </location>
    <ligand>
        <name>substrate</name>
    </ligand>
</feature>
<keyword evidence="17" id="KW-1185">Reference proteome</keyword>
<comment type="similarity">
    <text evidence="2 10">Belongs to the enolase family.</text>
</comment>
<dbReference type="PANTHER" id="PTHR11902:SF1">
    <property type="entry name" value="ENOLASE"/>
    <property type="match status" value="1"/>
</dbReference>
<feature type="binding site" evidence="12">
    <location>
        <position position="386"/>
    </location>
    <ligand>
        <name>substrate</name>
    </ligand>
</feature>
<feature type="binding site" evidence="12">
    <location>
        <position position="283"/>
    </location>
    <ligand>
        <name>substrate</name>
    </ligand>
</feature>
<feature type="active site" description="Proton donor" evidence="10 11">
    <location>
        <position position="205"/>
    </location>
</feature>
<evidence type="ECO:0000256" key="11">
    <source>
        <dbReference type="PIRSR" id="PIRSR001400-1"/>
    </source>
</evidence>
<evidence type="ECO:0000256" key="8">
    <source>
        <dbReference type="ARBA" id="ARBA00023239"/>
    </source>
</evidence>
<feature type="binding site" evidence="10">
    <location>
        <position position="163"/>
    </location>
    <ligand>
        <name>(2R)-2-phosphoglycerate</name>
        <dbReference type="ChEBI" id="CHEBI:58289"/>
    </ligand>
</feature>
<dbReference type="EMBL" id="MDSU01000001">
    <property type="protein sequence ID" value="OSS43046.1"/>
    <property type="molecule type" value="Genomic_DNA"/>
</dbReference>
<evidence type="ECO:0000313" key="16">
    <source>
        <dbReference type="EMBL" id="OSS43046.1"/>
    </source>
</evidence>
<dbReference type="InterPro" id="IPR029017">
    <property type="entry name" value="Enolase-like_N"/>
</dbReference>
<feature type="domain" description="Enolase C-terminal TIM barrel" evidence="14">
    <location>
        <begin position="139"/>
        <end position="417"/>
    </location>
</feature>
<dbReference type="Pfam" id="PF00113">
    <property type="entry name" value="Enolase_C"/>
    <property type="match status" value="1"/>
</dbReference>